<feature type="region of interest" description="Disordered" evidence="1">
    <location>
        <begin position="79"/>
        <end position="102"/>
    </location>
</feature>
<accession>A0A645IGW5</accession>
<protein>
    <submittedName>
        <fullName evidence="2">Uncharacterized protein</fullName>
    </submittedName>
</protein>
<proteinExistence type="predicted"/>
<name>A0A645IGW5_9ZZZZ</name>
<evidence type="ECO:0000313" key="2">
    <source>
        <dbReference type="EMBL" id="MPN50226.1"/>
    </source>
</evidence>
<dbReference type="AlphaFoldDB" id="A0A645IGW5"/>
<gene>
    <name evidence="2" type="ORF">SDC9_197852</name>
</gene>
<organism evidence="2">
    <name type="scientific">bioreactor metagenome</name>
    <dbReference type="NCBI Taxonomy" id="1076179"/>
    <lineage>
        <taxon>unclassified sequences</taxon>
        <taxon>metagenomes</taxon>
        <taxon>ecological metagenomes</taxon>
    </lineage>
</organism>
<sequence>MISQHGTASPSRVFLWKLEEWCSSDQLLQQPFGKAAQDDNKGRQADDRNQLQGMDVLSCSSALRWPHIDLFQNQQVIVEGDSAGEQSQQHQPKPFKASNARI</sequence>
<comment type="caution">
    <text evidence="2">The sequence shown here is derived from an EMBL/GenBank/DDBJ whole genome shotgun (WGS) entry which is preliminary data.</text>
</comment>
<dbReference type="EMBL" id="VSSQ01114209">
    <property type="protein sequence ID" value="MPN50226.1"/>
    <property type="molecule type" value="Genomic_DNA"/>
</dbReference>
<reference evidence="2" key="1">
    <citation type="submission" date="2019-08" db="EMBL/GenBank/DDBJ databases">
        <authorList>
            <person name="Kucharzyk K."/>
            <person name="Murdoch R.W."/>
            <person name="Higgins S."/>
            <person name="Loffler F."/>
        </authorList>
    </citation>
    <scope>NUCLEOTIDE SEQUENCE</scope>
</reference>
<evidence type="ECO:0000256" key="1">
    <source>
        <dbReference type="SAM" id="MobiDB-lite"/>
    </source>
</evidence>